<feature type="domain" description="Thioredoxin" evidence="4">
    <location>
        <begin position="25"/>
        <end position="178"/>
    </location>
</feature>
<dbReference type="InterPro" id="IPR050553">
    <property type="entry name" value="Thioredoxin_ResA/DsbE_sf"/>
</dbReference>
<dbReference type="PANTHER" id="PTHR42852:SF17">
    <property type="entry name" value="THIOREDOXIN-LIKE PROTEIN HI_1115"/>
    <property type="match status" value="1"/>
</dbReference>
<dbReference type="InterPro" id="IPR017937">
    <property type="entry name" value="Thioredoxin_CS"/>
</dbReference>
<keyword evidence="3" id="KW-0676">Redox-active center</keyword>
<gene>
    <name evidence="5" type="ORF">SFSGTM_31850</name>
</gene>
<protein>
    <submittedName>
        <fullName evidence="5">Thioredoxin</fullName>
    </submittedName>
</protein>
<name>A0A809SFQ6_9PROT</name>
<dbReference type="Pfam" id="PF08534">
    <property type="entry name" value="Redoxin"/>
    <property type="match status" value="1"/>
</dbReference>
<dbReference type="InterPro" id="IPR013766">
    <property type="entry name" value="Thioredoxin_domain"/>
</dbReference>
<reference evidence="6" key="1">
    <citation type="submission" date="2019-11" db="EMBL/GenBank/DDBJ databases">
        <title>Isolation and characterization of a novel species in the genus Sulfuriferula.</title>
        <authorList>
            <person name="Mochizuki J."/>
            <person name="Kojima H."/>
            <person name="Fukui M."/>
        </authorList>
    </citation>
    <scope>NUCLEOTIDE SEQUENCE [LARGE SCALE GENOMIC DNA]</scope>
    <source>
        <strain evidence="6">SGTM</strain>
    </source>
</reference>
<dbReference type="GO" id="GO:0030313">
    <property type="term" value="C:cell envelope"/>
    <property type="evidence" value="ECO:0007669"/>
    <property type="project" value="UniProtKB-SubCell"/>
</dbReference>
<evidence type="ECO:0000256" key="1">
    <source>
        <dbReference type="ARBA" id="ARBA00004196"/>
    </source>
</evidence>
<dbReference type="PANTHER" id="PTHR42852">
    <property type="entry name" value="THIOL:DISULFIDE INTERCHANGE PROTEIN DSBE"/>
    <property type="match status" value="1"/>
</dbReference>
<dbReference type="PROSITE" id="PS00194">
    <property type="entry name" value="THIOREDOXIN_1"/>
    <property type="match status" value="1"/>
</dbReference>
<dbReference type="KEGG" id="sniv:SFSGTM_31850"/>
<evidence type="ECO:0000313" key="6">
    <source>
        <dbReference type="Proteomes" id="UP000463939"/>
    </source>
</evidence>
<dbReference type="GO" id="GO:0017004">
    <property type="term" value="P:cytochrome complex assembly"/>
    <property type="evidence" value="ECO:0007669"/>
    <property type="project" value="UniProtKB-KW"/>
</dbReference>
<dbReference type="GO" id="GO:0015036">
    <property type="term" value="F:disulfide oxidoreductase activity"/>
    <property type="evidence" value="ECO:0007669"/>
    <property type="project" value="UniProtKB-ARBA"/>
</dbReference>
<accession>A0A809SFQ6</accession>
<dbReference type="InterPro" id="IPR013740">
    <property type="entry name" value="Redoxin"/>
</dbReference>
<dbReference type="RefSeq" id="WP_162086104.1">
    <property type="nucleotide sequence ID" value="NZ_AP021881.1"/>
</dbReference>
<proteinExistence type="predicted"/>
<evidence type="ECO:0000313" key="5">
    <source>
        <dbReference type="EMBL" id="BBP02477.1"/>
    </source>
</evidence>
<organism evidence="5 6">
    <name type="scientific">Sulfuriferula nivalis</name>
    <dbReference type="NCBI Taxonomy" id="2675298"/>
    <lineage>
        <taxon>Bacteria</taxon>
        <taxon>Pseudomonadati</taxon>
        <taxon>Pseudomonadota</taxon>
        <taxon>Betaproteobacteria</taxon>
        <taxon>Nitrosomonadales</taxon>
        <taxon>Sulfuricellaceae</taxon>
        <taxon>Sulfuriferula</taxon>
    </lineage>
</organism>
<dbReference type="InterPro" id="IPR036249">
    <property type="entry name" value="Thioredoxin-like_sf"/>
</dbReference>
<dbReference type="Gene3D" id="3.40.30.10">
    <property type="entry name" value="Glutaredoxin"/>
    <property type="match status" value="1"/>
</dbReference>
<dbReference type="PROSITE" id="PS51352">
    <property type="entry name" value="THIOREDOXIN_2"/>
    <property type="match status" value="1"/>
</dbReference>
<evidence type="ECO:0000256" key="3">
    <source>
        <dbReference type="ARBA" id="ARBA00023284"/>
    </source>
</evidence>
<dbReference type="AlphaFoldDB" id="A0A809SFQ6"/>
<keyword evidence="6" id="KW-1185">Reference proteome</keyword>
<dbReference type="CDD" id="cd02966">
    <property type="entry name" value="TlpA_like_family"/>
    <property type="match status" value="1"/>
</dbReference>
<comment type="subcellular location">
    <subcellularLocation>
        <location evidence="1">Cell envelope</location>
    </subcellularLocation>
</comment>
<evidence type="ECO:0000256" key="2">
    <source>
        <dbReference type="ARBA" id="ARBA00022748"/>
    </source>
</evidence>
<dbReference type="Proteomes" id="UP000463939">
    <property type="component" value="Chromosome"/>
</dbReference>
<dbReference type="EMBL" id="AP021881">
    <property type="protein sequence ID" value="BBP02477.1"/>
    <property type="molecule type" value="Genomic_DNA"/>
</dbReference>
<sequence>MKKSLLIVALIGIAAGGYYFYQQNNAVGNNQPQIISKPNSDAIFKARIADLAGVRQPLAQWRGKILVVNFWATWCPPCRQEVPEFIALQKQYGDQGLQFVGIALDEKAKIQNFMDEVGINYPVLVGDLEAVALAQTSGNRLGGLPYTVVIDQKGNIVATEMGALSKEKLITILTPLLSKKSV</sequence>
<evidence type="ECO:0000259" key="4">
    <source>
        <dbReference type="PROSITE" id="PS51352"/>
    </source>
</evidence>
<keyword evidence="2" id="KW-0201">Cytochrome c-type biogenesis</keyword>
<dbReference type="SUPFAM" id="SSF52833">
    <property type="entry name" value="Thioredoxin-like"/>
    <property type="match status" value="1"/>
</dbReference>